<dbReference type="AlphaFoldDB" id="A0A0N5DCH8"/>
<sequence length="191" mass="22122">LVQRCFIWIKTICPKFLQTESFAETHLSNDNIGRQEREQQQIQRPIAFVVPNKRRRIQQPQQETMHSARSSQTFTSQQLPSEESVVVNILQVANNLHRSLQNSYRDQLEQLNLNLSNHVLSGEFVYVPPQFFLLSPVHRSNNLIHINRLHSQSNILQNSSLFIPNYTLETQTLIDYVHGIIVSNTTGFQSS</sequence>
<name>A0A0N5DCH8_THECL</name>
<protein>
    <submittedName>
        <fullName evidence="1">Uncharacterized protein</fullName>
    </submittedName>
</protein>
<dbReference type="WBParaSite" id="TCLT_0001090201-mRNA-1">
    <property type="protein sequence ID" value="TCLT_0001090201-mRNA-1"/>
    <property type="gene ID" value="TCLT_0001090201"/>
</dbReference>
<accession>A0A0N5DCH8</accession>
<organism evidence="1">
    <name type="scientific">Thelazia callipaeda</name>
    <name type="common">Oriental eyeworm</name>
    <name type="synonym">Parasitic nematode</name>
    <dbReference type="NCBI Taxonomy" id="103827"/>
    <lineage>
        <taxon>Eukaryota</taxon>
        <taxon>Metazoa</taxon>
        <taxon>Ecdysozoa</taxon>
        <taxon>Nematoda</taxon>
        <taxon>Chromadorea</taxon>
        <taxon>Rhabditida</taxon>
        <taxon>Spirurina</taxon>
        <taxon>Spiruromorpha</taxon>
        <taxon>Thelazioidea</taxon>
        <taxon>Thelaziidae</taxon>
        <taxon>Thelazia</taxon>
    </lineage>
</organism>
<reference evidence="1" key="1">
    <citation type="submission" date="2017-02" db="UniProtKB">
        <authorList>
            <consortium name="WormBaseParasite"/>
        </authorList>
    </citation>
    <scope>IDENTIFICATION</scope>
</reference>
<proteinExistence type="predicted"/>
<evidence type="ECO:0000313" key="1">
    <source>
        <dbReference type="WBParaSite" id="TCLT_0001090201-mRNA-1"/>
    </source>
</evidence>